<dbReference type="EMBL" id="JACYXT010000034">
    <property type="protein sequence ID" value="MBD9729936.1"/>
    <property type="molecule type" value="Genomic_DNA"/>
</dbReference>
<evidence type="ECO:0000256" key="1">
    <source>
        <dbReference type="SAM" id="MobiDB-lite"/>
    </source>
</evidence>
<feature type="region of interest" description="Disordered" evidence="1">
    <location>
        <begin position="159"/>
        <end position="201"/>
    </location>
</feature>
<organism evidence="2 3">
    <name type="scientific">Streptomyces caniscabiei</name>
    <dbReference type="NCBI Taxonomy" id="2746961"/>
    <lineage>
        <taxon>Bacteria</taxon>
        <taxon>Bacillati</taxon>
        <taxon>Actinomycetota</taxon>
        <taxon>Actinomycetes</taxon>
        <taxon>Kitasatosporales</taxon>
        <taxon>Streptomycetaceae</taxon>
        <taxon>Streptomyces</taxon>
    </lineage>
</organism>
<reference evidence="2" key="1">
    <citation type="submission" date="2020-09" db="EMBL/GenBank/DDBJ databases">
        <title>Streptomyces canutascabiei sp. nov., which causes potato common scab and is distributed across the world.</title>
        <authorList>
            <person name="Nguyen H.P."/>
            <person name="Weisberg A.J."/>
            <person name="Chang J.H."/>
            <person name="Clarke C.R."/>
        </authorList>
    </citation>
    <scope>NUCLEOTIDE SEQUENCE</scope>
    <source>
        <strain evidence="2">ID-01-6.2a</strain>
    </source>
</reference>
<dbReference type="RefSeq" id="WP_192365991.1">
    <property type="nucleotide sequence ID" value="NZ_CP119182.1"/>
</dbReference>
<name>A0A927LF41_9ACTN</name>
<feature type="compositionally biased region" description="Polar residues" evidence="1">
    <location>
        <begin position="18"/>
        <end position="27"/>
    </location>
</feature>
<sequence>MSDMAYEGAGRAQQAGQTAKQEASATTDRARQAAGEVAGTVTEQAKAVTGEARQQAGAAARELRGRVTEQAESQTKRGAETLRQWADDLSGLADKADGDSPAKTLVAQVADRGHRAADYLDKQGAEGLVQDLQGFARRRPGAFLGAAALAGLVVGRLAKAGSKADGSRPGPSALPPSMSEQTSERSLPVGGVPPVLPGRGV</sequence>
<accession>A0A927LF41</accession>
<dbReference type="GeneID" id="79932450"/>
<protein>
    <recommendedName>
        <fullName evidence="4">Late embryogenesis abundant protein</fullName>
    </recommendedName>
</protein>
<dbReference type="Proteomes" id="UP000661025">
    <property type="component" value="Unassembled WGS sequence"/>
</dbReference>
<feature type="region of interest" description="Disordered" evidence="1">
    <location>
        <begin position="1"/>
        <end position="82"/>
    </location>
</feature>
<proteinExistence type="predicted"/>
<evidence type="ECO:0008006" key="4">
    <source>
        <dbReference type="Google" id="ProtNLM"/>
    </source>
</evidence>
<evidence type="ECO:0000313" key="3">
    <source>
        <dbReference type="Proteomes" id="UP000661025"/>
    </source>
</evidence>
<feature type="compositionally biased region" description="Low complexity" evidence="1">
    <location>
        <begin position="8"/>
        <end position="17"/>
    </location>
</feature>
<feature type="compositionally biased region" description="Low complexity" evidence="1">
    <location>
        <begin position="50"/>
        <end position="60"/>
    </location>
</feature>
<dbReference type="AlphaFoldDB" id="A0A927LF41"/>
<feature type="compositionally biased region" description="Basic and acidic residues" evidence="1">
    <location>
        <begin position="61"/>
        <end position="80"/>
    </location>
</feature>
<gene>
    <name evidence="2" type="ORF">IHE70_43580</name>
</gene>
<comment type="caution">
    <text evidence="2">The sequence shown here is derived from an EMBL/GenBank/DDBJ whole genome shotgun (WGS) entry which is preliminary data.</text>
</comment>
<evidence type="ECO:0000313" key="2">
    <source>
        <dbReference type="EMBL" id="MBD9729936.1"/>
    </source>
</evidence>